<name>A0A5C4NQ20_9BURK</name>
<organism evidence="7 9">
    <name type="scientific">Janthinobacterium lividum</name>
    <dbReference type="NCBI Taxonomy" id="29581"/>
    <lineage>
        <taxon>Bacteria</taxon>
        <taxon>Pseudomonadati</taxon>
        <taxon>Pseudomonadota</taxon>
        <taxon>Betaproteobacteria</taxon>
        <taxon>Burkholderiales</taxon>
        <taxon>Oxalobacteraceae</taxon>
        <taxon>Janthinobacterium</taxon>
    </lineage>
</organism>
<evidence type="ECO:0000313" key="9">
    <source>
        <dbReference type="Proteomes" id="UP000305681"/>
    </source>
</evidence>
<dbReference type="InterPro" id="IPR036388">
    <property type="entry name" value="WH-like_DNA-bd_sf"/>
</dbReference>
<evidence type="ECO:0000313" key="7">
    <source>
        <dbReference type="EMBL" id="TNC75186.1"/>
    </source>
</evidence>
<evidence type="ECO:0000313" key="8">
    <source>
        <dbReference type="Proteomes" id="UP000182489"/>
    </source>
</evidence>
<dbReference type="InterPro" id="IPR001867">
    <property type="entry name" value="OmpR/PhoB-type_DNA-bd"/>
</dbReference>
<proteinExistence type="predicted"/>
<dbReference type="RefSeq" id="WP_072453865.1">
    <property type="nucleotide sequence ID" value="NZ_FPKH01000001.1"/>
</dbReference>
<keyword evidence="1 3" id="KW-0238">DNA-binding</keyword>
<dbReference type="InterPro" id="IPR039420">
    <property type="entry name" value="WalR-like"/>
</dbReference>
<evidence type="ECO:0000256" key="1">
    <source>
        <dbReference type="ARBA" id="ARBA00023125"/>
    </source>
</evidence>
<dbReference type="GO" id="GO:0006355">
    <property type="term" value="P:regulation of DNA-templated transcription"/>
    <property type="evidence" value="ECO:0007669"/>
    <property type="project" value="InterPro"/>
</dbReference>
<dbReference type="Gene3D" id="3.40.50.2300">
    <property type="match status" value="1"/>
</dbReference>
<dbReference type="EMBL" id="FPKH01000001">
    <property type="protein sequence ID" value="SFX45489.1"/>
    <property type="molecule type" value="Genomic_DNA"/>
</dbReference>
<evidence type="ECO:0000259" key="5">
    <source>
        <dbReference type="PROSITE" id="PS51755"/>
    </source>
</evidence>
<dbReference type="EMBL" id="VDGE01000009">
    <property type="protein sequence ID" value="TNC75186.1"/>
    <property type="molecule type" value="Genomic_DNA"/>
</dbReference>
<accession>A0A5C4NQ20</accession>
<dbReference type="AlphaFoldDB" id="A0A5C4NQ20"/>
<dbReference type="CDD" id="cd17574">
    <property type="entry name" value="REC_OmpR"/>
    <property type="match status" value="1"/>
</dbReference>
<evidence type="ECO:0000256" key="2">
    <source>
        <dbReference type="PROSITE-ProRule" id="PRU00169"/>
    </source>
</evidence>
<reference evidence="6 8" key="1">
    <citation type="submission" date="2016-11" db="EMBL/GenBank/DDBJ databases">
        <authorList>
            <person name="Varghese N."/>
            <person name="Submissions S."/>
        </authorList>
    </citation>
    <scope>NUCLEOTIDE SEQUENCE [LARGE SCALE GENOMIC DNA]</scope>
    <source>
        <strain evidence="6 8">NFR18</strain>
    </source>
</reference>
<dbReference type="GO" id="GO:0000156">
    <property type="term" value="F:phosphorelay response regulator activity"/>
    <property type="evidence" value="ECO:0007669"/>
    <property type="project" value="TreeGrafter"/>
</dbReference>
<dbReference type="SUPFAM" id="SSF52172">
    <property type="entry name" value="CheY-like"/>
    <property type="match status" value="1"/>
</dbReference>
<evidence type="ECO:0000256" key="3">
    <source>
        <dbReference type="PROSITE-ProRule" id="PRU01091"/>
    </source>
</evidence>
<feature type="modified residue" description="4-aspartylphosphate" evidence="2">
    <location>
        <position position="70"/>
    </location>
</feature>
<dbReference type="CDD" id="cd00383">
    <property type="entry name" value="trans_reg_C"/>
    <property type="match status" value="1"/>
</dbReference>
<dbReference type="Proteomes" id="UP000182489">
    <property type="component" value="Unassembled WGS sequence"/>
</dbReference>
<dbReference type="Pfam" id="PF00486">
    <property type="entry name" value="Trans_reg_C"/>
    <property type="match status" value="1"/>
</dbReference>
<dbReference type="GO" id="GO:0005829">
    <property type="term" value="C:cytosol"/>
    <property type="evidence" value="ECO:0007669"/>
    <property type="project" value="TreeGrafter"/>
</dbReference>
<dbReference type="SUPFAM" id="SSF46894">
    <property type="entry name" value="C-terminal effector domain of the bipartite response regulators"/>
    <property type="match status" value="1"/>
</dbReference>
<feature type="DNA-binding region" description="OmpR/PhoB-type" evidence="3">
    <location>
        <begin position="146"/>
        <end position="249"/>
    </location>
</feature>
<dbReference type="InterPro" id="IPR011006">
    <property type="entry name" value="CheY-like_superfamily"/>
</dbReference>
<dbReference type="Gene3D" id="6.10.250.690">
    <property type="match status" value="1"/>
</dbReference>
<sequence>MNYHHSASQPSFLATTPPSALVLIAEDEPQIARILAGYLERDGYRTAFAHDGQEALNQHLALAPDLLLLDVQMPRVDGWGVLAEVRRRGETPVIMLTARDQDADKLAALRVGADDYIIKPFNPAEVVARVAAVLRRSRVRHHPVGGQRLRCGPIEIDQETYVASVLQDGMAQPLMLSLTLTEFRLLAHLARTPRRVCSRLELLESCMPESNSMERTVDSHVSKLRKKLEEAGVMNMPASLRGVGYRLESEL</sequence>
<evidence type="ECO:0000259" key="4">
    <source>
        <dbReference type="PROSITE" id="PS50110"/>
    </source>
</evidence>
<gene>
    <name evidence="7" type="ORF">FHI69_21245</name>
    <name evidence="6" type="ORF">SAMN03097694_2264</name>
</gene>
<dbReference type="GO" id="GO:0000976">
    <property type="term" value="F:transcription cis-regulatory region binding"/>
    <property type="evidence" value="ECO:0007669"/>
    <property type="project" value="TreeGrafter"/>
</dbReference>
<dbReference type="Proteomes" id="UP000305681">
    <property type="component" value="Unassembled WGS sequence"/>
</dbReference>
<feature type="domain" description="Response regulatory" evidence="4">
    <location>
        <begin position="21"/>
        <end position="134"/>
    </location>
</feature>
<dbReference type="Pfam" id="PF00072">
    <property type="entry name" value="Response_reg"/>
    <property type="match status" value="1"/>
</dbReference>
<dbReference type="SMART" id="SM00448">
    <property type="entry name" value="REC"/>
    <property type="match status" value="1"/>
</dbReference>
<keyword evidence="2" id="KW-0597">Phosphoprotein</keyword>
<feature type="domain" description="OmpR/PhoB-type" evidence="5">
    <location>
        <begin position="146"/>
        <end position="249"/>
    </location>
</feature>
<dbReference type="PANTHER" id="PTHR48111:SF59">
    <property type="entry name" value="TRANSCRIPTIONAL REGULATORY PROTEIN BAER"/>
    <property type="match status" value="1"/>
</dbReference>
<dbReference type="InterPro" id="IPR001789">
    <property type="entry name" value="Sig_transdc_resp-reg_receiver"/>
</dbReference>
<dbReference type="PROSITE" id="PS51755">
    <property type="entry name" value="OMPR_PHOB"/>
    <property type="match status" value="1"/>
</dbReference>
<dbReference type="Gene3D" id="1.10.10.10">
    <property type="entry name" value="Winged helix-like DNA-binding domain superfamily/Winged helix DNA-binding domain"/>
    <property type="match status" value="1"/>
</dbReference>
<comment type="caution">
    <text evidence="7">The sequence shown here is derived from an EMBL/GenBank/DDBJ whole genome shotgun (WGS) entry which is preliminary data.</text>
</comment>
<dbReference type="GO" id="GO:0032993">
    <property type="term" value="C:protein-DNA complex"/>
    <property type="evidence" value="ECO:0007669"/>
    <property type="project" value="TreeGrafter"/>
</dbReference>
<evidence type="ECO:0000313" key="6">
    <source>
        <dbReference type="EMBL" id="SFX45489.1"/>
    </source>
</evidence>
<dbReference type="PROSITE" id="PS50110">
    <property type="entry name" value="RESPONSE_REGULATORY"/>
    <property type="match status" value="1"/>
</dbReference>
<dbReference type="InterPro" id="IPR016032">
    <property type="entry name" value="Sig_transdc_resp-reg_C-effctor"/>
</dbReference>
<protein>
    <submittedName>
        <fullName evidence="7">Response regulator transcription factor</fullName>
    </submittedName>
    <submittedName>
        <fullName evidence="6">Two-component system, OmpR family, response regulator AdeR</fullName>
    </submittedName>
</protein>
<dbReference type="PANTHER" id="PTHR48111">
    <property type="entry name" value="REGULATOR OF RPOS"/>
    <property type="match status" value="1"/>
</dbReference>
<dbReference type="SMART" id="SM00862">
    <property type="entry name" value="Trans_reg_C"/>
    <property type="match status" value="1"/>
</dbReference>
<reference evidence="7 9" key="2">
    <citation type="submission" date="2019-06" db="EMBL/GenBank/DDBJ databases">
        <title>Genome sequence of Janthinobacterium lividum UCD_MED1.</title>
        <authorList>
            <person name="De Leon M.E."/>
            <person name="Jospin G."/>
        </authorList>
    </citation>
    <scope>NUCLEOTIDE SEQUENCE [LARGE SCALE GENOMIC DNA]</scope>
    <source>
        <strain evidence="7 9">UCD_MED1</strain>
    </source>
</reference>